<evidence type="ECO:0000256" key="5">
    <source>
        <dbReference type="ARBA" id="ARBA00022723"/>
    </source>
</evidence>
<dbReference type="SUPFAM" id="SSF46785">
    <property type="entry name" value="Winged helix' DNA-binding domain"/>
    <property type="match status" value="1"/>
</dbReference>
<dbReference type="PANTHER" id="PTHR10763:SF23">
    <property type="entry name" value="ORIGIN RECOGNITION COMPLEX SUBUNIT 1"/>
    <property type="match status" value="1"/>
</dbReference>
<dbReference type="InterPro" id="IPR054425">
    <property type="entry name" value="Cdc6_ORC1-like_ATPase_lid"/>
</dbReference>
<dbReference type="GO" id="GO:0006270">
    <property type="term" value="P:DNA replication initiation"/>
    <property type="evidence" value="ECO:0007669"/>
    <property type="project" value="TreeGrafter"/>
</dbReference>
<keyword evidence="15" id="KW-1185">Reference proteome</keyword>
<evidence type="ECO:0000256" key="8">
    <source>
        <dbReference type="ARBA" id="ARBA00022842"/>
    </source>
</evidence>
<feature type="domain" description="Cdc6/ORC1-like ATPase lid" evidence="13">
    <location>
        <begin position="9"/>
        <end position="64"/>
    </location>
</feature>
<sequence>MTRINFQPYSHTQLHQIITSRLKDVTGFDAEAVELCARKVGAVSGDARRALDICRMAVELAEMEVKEKGGRLEDARVTIGLIHKAVRDMFATPAVACVRDAALQEKMFLTAFLKSLRRTGTGESTLGEIMDQHALLCRIAGIPCPPKSSLEIVSYTLSSTGLIIIEANSTRGGGKGGRVRLGVGEEDVSMALRDDPLFRPLAP</sequence>
<dbReference type="EMBL" id="KZ987847">
    <property type="protein sequence ID" value="RKP14348.1"/>
    <property type="molecule type" value="Genomic_DNA"/>
</dbReference>
<accession>A0A4P9Y5N7</accession>
<evidence type="ECO:0000256" key="3">
    <source>
        <dbReference type="ARBA" id="ARBA00019081"/>
    </source>
</evidence>
<name>A0A4P9Y5N7_9FUNG</name>
<organism evidence="14 15">
    <name type="scientific">Piptocephalis cylindrospora</name>
    <dbReference type="NCBI Taxonomy" id="1907219"/>
    <lineage>
        <taxon>Eukaryota</taxon>
        <taxon>Fungi</taxon>
        <taxon>Fungi incertae sedis</taxon>
        <taxon>Zoopagomycota</taxon>
        <taxon>Zoopagomycotina</taxon>
        <taxon>Zoopagomycetes</taxon>
        <taxon>Zoopagales</taxon>
        <taxon>Piptocephalidaceae</taxon>
        <taxon>Piptocephalis</taxon>
    </lineage>
</organism>
<dbReference type="GO" id="GO:0046872">
    <property type="term" value="F:metal ion binding"/>
    <property type="evidence" value="ECO:0007669"/>
    <property type="project" value="UniProtKB-KW"/>
</dbReference>
<comment type="function">
    <text evidence="11">Component of the origin recognition complex (ORC) that binds origins of replication. DNA-binding is ATP-dependent, however specific DNA sequences that define origins of replication have not been identified so far. ORC is required to assemble the pre-replication complex necessary to initiate DNA replication.</text>
</comment>
<dbReference type="SUPFAM" id="SSF52540">
    <property type="entry name" value="P-loop containing nucleoside triphosphate hydrolases"/>
    <property type="match status" value="1"/>
</dbReference>
<keyword evidence="6 11" id="KW-0547">Nucleotide-binding</keyword>
<dbReference type="Gene3D" id="1.10.8.60">
    <property type="match status" value="1"/>
</dbReference>
<evidence type="ECO:0000256" key="2">
    <source>
        <dbReference type="ARBA" id="ARBA00008398"/>
    </source>
</evidence>
<comment type="similarity">
    <text evidence="2 11">Belongs to the ORC1 family.</text>
</comment>
<dbReference type="InterPro" id="IPR015163">
    <property type="entry name" value="Cdc6_C"/>
</dbReference>
<dbReference type="AlphaFoldDB" id="A0A4P9Y5N7"/>
<dbReference type="GO" id="GO:0033314">
    <property type="term" value="P:mitotic DNA replication checkpoint signaling"/>
    <property type="evidence" value="ECO:0007669"/>
    <property type="project" value="TreeGrafter"/>
</dbReference>
<dbReference type="FunFam" id="1.10.8.60:FF:000062">
    <property type="entry name" value="Origin recognition complex subunit 1"/>
    <property type="match status" value="1"/>
</dbReference>
<dbReference type="InterPro" id="IPR050311">
    <property type="entry name" value="ORC1/CDC6"/>
</dbReference>
<dbReference type="GO" id="GO:0003688">
    <property type="term" value="F:DNA replication origin binding"/>
    <property type="evidence" value="ECO:0007669"/>
    <property type="project" value="TreeGrafter"/>
</dbReference>
<evidence type="ECO:0000256" key="10">
    <source>
        <dbReference type="ARBA" id="ARBA00023242"/>
    </source>
</evidence>
<dbReference type="InterPro" id="IPR036390">
    <property type="entry name" value="WH_DNA-bd_sf"/>
</dbReference>
<comment type="subunit">
    <text evidence="11">ORC is composed of six subunits.</text>
</comment>
<comment type="subcellular location">
    <subcellularLocation>
        <location evidence="1 11">Nucleus</location>
    </subcellularLocation>
</comment>
<evidence type="ECO:0000313" key="15">
    <source>
        <dbReference type="Proteomes" id="UP000267251"/>
    </source>
</evidence>
<keyword evidence="9 11" id="KW-0238">DNA-binding</keyword>
<dbReference type="GO" id="GO:0005524">
    <property type="term" value="F:ATP binding"/>
    <property type="evidence" value="ECO:0007669"/>
    <property type="project" value="UniProtKB-KW"/>
</dbReference>
<gene>
    <name evidence="14" type="ORF">BJ684DRAFT_19237</name>
</gene>
<dbReference type="Proteomes" id="UP000267251">
    <property type="component" value="Unassembled WGS sequence"/>
</dbReference>
<keyword evidence="10 11" id="KW-0539">Nucleus</keyword>
<keyword evidence="4 11" id="KW-0235">DNA replication</keyword>
<proteinExistence type="inferred from homology"/>
<evidence type="ECO:0000256" key="6">
    <source>
        <dbReference type="ARBA" id="ARBA00022741"/>
    </source>
</evidence>
<evidence type="ECO:0000259" key="12">
    <source>
        <dbReference type="Pfam" id="PF09079"/>
    </source>
</evidence>
<evidence type="ECO:0000313" key="14">
    <source>
        <dbReference type="EMBL" id="RKP14348.1"/>
    </source>
</evidence>
<evidence type="ECO:0000256" key="7">
    <source>
        <dbReference type="ARBA" id="ARBA00022840"/>
    </source>
</evidence>
<feature type="domain" description="Cdc6 C-terminal" evidence="12">
    <location>
        <begin position="97"/>
        <end position="189"/>
    </location>
</feature>
<dbReference type="Pfam" id="PF09079">
    <property type="entry name" value="WHD_Cdc6"/>
    <property type="match status" value="1"/>
</dbReference>
<evidence type="ECO:0000256" key="1">
    <source>
        <dbReference type="ARBA" id="ARBA00004123"/>
    </source>
</evidence>
<keyword evidence="7 11" id="KW-0067">ATP-binding</keyword>
<keyword evidence="8" id="KW-0460">Magnesium</keyword>
<protein>
    <recommendedName>
        <fullName evidence="3 11">Origin recognition complex subunit 1</fullName>
    </recommendedName>
</protein>
<evidence type="ECO:0000256" key="9">
    <source>
        <dbReference type="ARBA" id="ARBA00023125"/>
    </source>
</evidence>
<evidence type="ECO:0000259" key="13">
    <source>
        <dbReference type="Pfam" id="PF22606"/>
    </source>
</evidence>
<dbReference type="PANTHER" id="PTHR10763">
    <property type="entry name" value="CELL DIVISION CONTROL PROTEIN 6-RELATED"/>
    <property type="match status" value="1"/>
</dbReference>
<evidence type="ECO:0000256" key="11">
    <source>
        <dbReference type="RuleBase" id="RU365058"/>
    </source>
</evidence>
<dbReference type="GO" id="GO:0005664">
    <property type="term" value="C:nuclear origin of replication recognition complex"/>
    <property type="evidence" value="ECO:0007669"/>
    <property type="project" value="TreeGrafter"/>
</dbReference>
<evidence type="ECO:0000256" key="4">
    <source>
        <dbReference type="ARBA" id="ARBA00022705"/>
    </source>
</evidence>
<dbReference type="InterPro" id="IPR027417">
    <property type="entry name" value="P-loop_NTPase"/>
</dbReference>
<reference evidence="15" key="1">
    <citation type="journal article" date="2018" name="Nat. Microbiol.">
        <title>Leveraging single-cell genomics to expand the fungal tree of life.</title>
        <authorList>
            <person name="Ahrendt S.R."/>
            <person name="Quandt C.A."/>
            <person name="Ciobanu D."/>
            <person name="Clum A."/>
            <person name="Salamov A."/>
            <person name="Andreopoulos B."/>
            <person name="Cheng J.F."/>
            <person name="Woyke T."/>
            <person name="Pelin A."/>
            <person name="Henrissat B."/>
            <person name="Reynolds N.K."/>
            <person name="Benny G.L."/>
            <person name="Smith M.E."/>
            <person name="James T.Y."/>
            <person name="Grigoriev I.V."/>
        </authorList>
    </citation>
    <scope>NUCLEOTIDE SEQUENCE [LARGE SCALE GENOMIC DNA]</scope>
</reference>
<dbReference type="OrthoDB" id="1926878at2759"/>
<keyword evidence="5" id="KW-0479">Metal-binding</keyword>
<dbReference type="Pfam" id="PF22606">
    <property type="entry name" value="Cdc6-ORC-like_ATPase_lid"/>
    <property type="match status" value="1"/>
</dbReference>